<keyword evidence="2 5" id="KW-0812">Transmembrane</keyword>
<protein>
    <recommendedName>
        <fullName evidence="8">UbiA prenyltransferase family protein</fullName>
    </recommendedName>
</protein>
<feature type="transmembrane region" description="Helical" evidence="5">
    <location>
        <begin position="205"/>
        <end position="221"/>
    </location>
</feature>
<feature type="transmembrane region" description="Helical" evidence="5">
    <location>
        <begin position="104"/>
        <end position="124"/>
    </location>
</feature>
<dbReference type="Gene3D" id="1.20.120.1780">
    <property type="entry name" value="UbiA prenyltransferase"/>
    <property type="match status" value="1"/>
</dbReference>
<dbReference type="KEGG" id="anf:AQPE_0905"/>
<dbReference type="GO" id="GO:0016765">
    <property type="term" value="F:transferase activity, transferring alkyl or aryl (other than methyl) groups"/>
    <property type="evidence" value="ECO:0007669"/>
    <property type="project" value="InterPro"/>
</dbReference>
<keyword evidence="4 5" id="KW-0472">Membrane</keyword>
<feature type="transmembrane region" description="Helical" evidence="5">
    <location>
        <begin position="230"/>
        <end position="252"/>
    </location>
</feature>
<dbReference type="Pfam" id="PF01040">
    <property type="entry name" value="UbiA"/>
    <property type="match status" value="1"/>
</dbReference>
<sequence>MRPQWHPYLFIIFFATLFEYNLHRLITVLTNKEALKSEKHRWVNENMKAFYLLVFISVIGFGVVALLAKKEVLVTFAPIALITVLYSIPVSANPKHLLRLREIPYLKIFMIAAIWSASTILLPIVQSSETFSQTHIFAMLSERFFFILAITIPFDIRDLEADQQQELKTIPMLLGEKNSLKLSYFFLFVFLLGSAFHYAPEKEWMILWAMCLSGITTYFFLKMDYFKRMLFYHYGILDGTLLLQGILVIIFGCFACT</sequence>
<evidence type="ECO:0000256" key="4">
    <source>
        <dbReference type="ARBA" id="ARBA00023136"/>
    </source>
</evidence>
<proteinExistence type="predicted"/>
<organism evidence="6 7">
    <name type="scientific">Aquipluma nitroreducens</name>
    <dbReference type="NCBI Taxonomy" id="2010828"/>
    <lineage>
        <taxon>Bacteria</taxon>
        <taxon>Pseudomonadati</taxon>
        <taxon>Bacteroidota</taxon>
        <taxon>Bacteroidia</taxon>
        <taxon>Marinilabiliales</taxon>
        <taxon>Prolixibacteraceae</taxon>
        <taxon>Aquipluma</taxon>
    </lineage>
</organism>
<comment type="subcellular location">
    <subcellularLocation>
        <location evidence="1">Membrane</location>
        <topology evidence="1">Multi-pass membrane protein</topology>
    </subcellularLocation>
</comment>
<dbReference type="AlphaFoldDB" id="A0A5K7S5C4"/>
<evidence type="ECO:0000313" key="7">
    <source>
        <dbReference type="Proteomes" id="UP001193389"/>
    </source>
</evidence>
<dbReference type="GO" id="GO:0016020">
    <property type="term" value="C:membrane"/>
    <property type="evidence" value="ECO:0007669"/>
    <property type="project" value="UniProtKB-SubCell"/>
</dbReference>
<evidence type="ECO:0000256" key="2">
    <source>
        <dbReference type="ARBA" id="ARBA00022692"/>
    </source>
</evidence>
<gene>
    <name evidence="6" type="ORF">AQPE_0905</name>
</gene>
<keyword evidence="3 5" id="KW-1133">Transmembrane helix</keyword>
<feature type="transmembrane region" description="Helical" evidence="5">
    <location>
        <begin position="73"/>
        <end position="92"/>
    </location>
</feature>
<evidence type="ECO:0000256" key="3">
    <source>
        <dbReference type="ARBA" id="ARBA00022989"/>
    </source>
</evidence>
<evidence type="ECO:0000256" key="1">
    <source>
        <dbReference type="ARBA" id="ARBA00004141"/>
    </source>
</evidence>
<feature type="transmembrane region" description="Helical" evidence="5">
    <location>
        <begin position="49"/>
        <end position="67"/>
    </location>
</feature>
<feature type="transmembrane region" description="Helical" evidence="5">
    <location>
        <begin position="136"/>
        <end position="156"/>
    </location>
</feature>
<name>A0A5K7S5C4_9BACT</name>
<dbReference type="Proteomes" id="UP001193389">
    <property type="component" value="Chromosome"/>
</dbReference>
<reference evidence="6" key="1">
    <citation type="journal article" date="2020" name="Int. J. Syst. Evol. Microbiol.">
        <title>Aquipluma nitroreducens gen. nov. sp. nov., a novel facultatively anaerobic bacterium isolated from a freshwater lake.</title>
        <authorList>
            <person name="Watanabe M."/>
            <person name="Kojima H."/>
            <person name="Fukui M."/>
        </authorList>
    </citation>
    <scope>NUCLEOTIDE SEQUENCE</scope>
    <source>
        <strain evidence="6">MeG22</strain>
    </source>
</reference>
<dbReference type="EMBL" id="AP018694">
    <property type="protein sequence ID" value="BBE16761.1"/>
    <property type="molecule type" value="Genomic_DNA"/>
</dbReference>
<accession>A0A5K7S5C4</accession>
<feature type="transmembrane region" description="Helical" evidence="5">
    <location>
        <begin position="182"/>
        <end position="199"/>
    </location>
</feature>
<evidence type="ECO:0000313" key="6">
    <source>
        <dbReference type="EMBL" id="BBE16761.1"/>
    </source>
</evidence>
<dbReference type="InterPro" id="IPR000537">
    <property type="entry name" value="UbiA_prenyltransferase"/>
</dbReference>
<evidence type="ECO:0008006" key="8">
    <source>
        <dbReference type="Google" id="ProtNLM"/>
    </source>
</evidence>
<keyword evidence="7" id="KW-1185">Reference proteome</keyword>
<evidence type="ECO:0000256" key="5">
    <source>
        <dbReference type="SAM" id="Phobius"/>
    </source>
</evidence>
<feature type="transmembrane region" description="Helical" evidence="5">
    <location>
        <begin position="6"/>
        <end position="29"/>
    </location>
</feature>